<evidence type="ECO:0000313" key="4">
    <source>
        <dbReference type="EMBL" id="TDN56518.1"/>
    </source>
</evidence>
<sequence length="146" mass="17193">MDVLIRDIQPQDKAQWRTLWNGYNQFYESKVRESVTEKTWLRMLNAQSSIFGRVAEVNGQVVGFAHSVLHEGTWELSHICYLEDLFVAPEMRGHGIARCLIQALVNEGKAQGWSRLYWHTRENNPARKLYDEFTEVEDFVLYRMNL</sequence>
<dbReference type="InterPro" id="IPR050832">
    <property type="entry name" value="Bact_Acetyltransf"/>
</dbReference>
<keyword evidence="5" id="KW-1185">Reference proteome</keyword>
<dbReference type="PANTHER" id="PTHR43877:SF1">
    <property type="entry name" value="ACETYLTRANSFERASE"/>
    <property type="match status" value="1"/>
</dbReference>
<dbReference type="InterPro" id="IPR000182">
    <property type="entry name" value="GNAT_dom"/>
</dbReference>
<reference evidence="4 5" key="1">
    <citation type="submission" date="2019-03" db="EMBL/GenBank/DDBJ databases">
        <title>Genomic analyses of the natural microbiome of Caenorhabditis elegans.</title>
        <authorList>
            <person name="Samuel B."/>
        </authorList>
    </citation>
    <scope>NUCLEOTIDE SEQUENCE [LARGE SCALE GENOMIC DNA]</scope>
    <source>
        <strain evidence="4 5">BIGb0156</strain>
    </source>
</reference>
<proteinExistence type="predicted"/>
<evidence type="ECO:0000259" key="3">
    <source>
        <dbReference type="PROSITE" id="PS51186"/>
    </source>
</evidence>
<accession>A0A4R6EG35</accession>
<keyword evidence="2" id="KW-0012">Acyltransferase</keyword>
<dbReference type="EMBL" id="SNVX01000010">
    <property type="protein sequence ID" value="TDN56518.1"/>
    <property type="molecule type" value="Genomic_DNA"/>
</dbReference>
<dbReference type="SUPFAM" id="SSF55729">
    <property type="entry name" value="Acyl-CoA N-acyltransferases (Nat)"/>
    <property type="match status" value="1"/>
</dbReference>
<dbReference type="Pfam" id="PF00583">
    <property type="entry name" value="Acetyltransf_1"/>
    <property type="match status" value="1"/>
</dbReference>
<comment type="caution">
    <text evidence="4">The sequence shown here is derived from an EMBL/GenBank/DDBJ whole genome shotgun (WGS) entry which is preliminary data.</text>
</comment>
<organism evidence="4 5">
    <name type="scientific">Scandinavium goeteborgense</name>
    <dbReference type="NCBI Taxonomy" id="1851514"/>
    <lineage>
        <taxon>Bacteria</taxon>
        <taxon>Pseudomonadati</taxon>
        <taxon>Pseudomonadota</taxon>
        <taxon>Gammaproteobacteria</taxon>
        <taxon>Enterobacterales</taxon>
        <taxon>Enterobacteriaceae</taxon>
        <taxon>Scandinavium</taxon>
    </lineage>
</organism>
<keyword evidence="1 4" id="KW-0808">Transferase</keyword>
<evidence type="ECO:0000313" key="5">
    <source>
        <dbReference type="Proteomes" id="UP000295530"/>
    </source>
</evidence>
<dbReference type="GO" id="GO:0016747">
    <property type="term" value="F:acyltransferase activity, transferring groups other than amino-acyl groups"/>
    <property type="evidence" value="ECO:0007669"/>
    <property type="project" value="InterPro"/>
</dbReference>
<feature type="domain" description="N-acetyltransferase" evidence="3">
    <location>
        <begin position="3"/>
        <end position="146"/>
    </location>
</feature>
<dbReference type="Gene3D" id="3.40.630.30">
    <property type="match status" value="1"/>
</dbReference>
<dbReference type="AlphaFoldDB" id="A0A4R6EG35"/>
<dbReference type="CDD" id="cd04301">
    <property type="entry name" value="NAT_SF"/>
    <property type="match status" value="1"/>
</dbReference>
<evidence type="ECO:0000256" key="1">
    <source>
        <dbReference type="ARBA" id="ARBA00022679"/>
    </source>
</evidence>
<name>A0A4R6EG35_SCAGO</name>
<evidence type="ECO:0000256" key="2">
    <source>
        <dbReference type="ARBA" id="ARBA00023315"/>
    </source>
</evidence>
<dbReference type="Proteomes" id="UP000295530">
    <property type="component" value="Unassembled WGS sequence"/>
</dbReference>
<dbReference type="PROSITE" id="PS51186">
    <property type="entry name" value="GNAT"/>
    <property type="match status" value="1"/>
</dbReference>
<dbReference type="OrthoDB" id="9805924at2"/>
<dbReference type="InterPro" id="IPR016181">
    <property type="entry name" value="Acyl_CoA_acyltransferase"/>
</dbReference>
<protein>
    <submittedName>
        <fullName evidence="4">Acetyltransferase (GNAT) family protein</fullName>
    </submittedName>
</protein>
<dbReference type="RefSeq" id="WP_133461620.1">
    <property type="nucleotide sequence ID" value="NZ_SNVX01000010.1"/>
</dbReference>
<gene>
    <name evidence="4" type="ORF">EC847_11023</name>
</gene>
<dbReference type="PANTHER" id="PTHR43877">
    <property type="entry name" value="AMINOALKYLPHOSPHONATE N-ACETYLTRANSFERASE-RELATED-RELATED"/>
    <property type="match status" value="1"/>
</dbReference>